<keyword evidence="2" id="KW-1185">Reference proteome</keyword>
<organism evidence="1 2">
    <name type="scientific">Streptomyces nodosus</name>
    <dbReference type="NCBI Taxonomy" id="40318"/>
    <lineage>
        <taxon>Bacteria</taxon>
        <taxon>Bacillati</taxon>
        <taxon>Actinomycetota</taxon>
        <taxon>Actinomycetes</taxon>
        <taxon>Kitasatosporales</taxon>
        <taxon>Streptomycetaceae</taxon>
        <taxon>Streptomyces</taxon>
    </lineage>
</organism>
<evidence type="ECO:0000313" key="1">
    <source>
        <dbReference type="EMBL" id="AJE42734.1"/>
    </source>
</evidence>
<dbReference type="Proteomes" id="UP000031526">
    <property type="component" value="Chromosome"/>
</dbReference>
<accession>A0A0B5DHQ6</accession>
<gene>
    <name evidence="1" type="ORF">SNOD_23835</name>
</gene>
<sequence>MNIGLVQWYAVDGDVPVGVTALDGVAADRDDPLDEVLVVVGGQQTDPGEPLLDLFDDDGVVLLGRSLAREPVAGVLEDDHVAALRMGAEPGGQLVDQDAVADLDRVLHGARGDHEGLHQERLQDERYEDGDADQEGYLLDGGAPPLALDLALELAPLGPAASGGAAAPGAP</sequence>
<dbReference type="EMBL" id="CP009313">
    <property type="protein sequence ID" value="AJE42734.1"/>
    <property type="molecule type" value="Genomic_DNA"/>
</dbReference>
<reference evidence="2" key="1">
    <citation type="submission" date="2014-09" db="EMBL/GenBank/DDBJ databases">
        <title>Sequence of the Streptomyces nodosus genome.</title>
        <authorList>
            <person name="Sweeney P."/>
            <person name="Stephens N."/>
            <person name="Murphy C."/>
            <person name="Caffrey P."/>
        </authorList>
    </citation>
    <scope>NUCLEOTIDE SEQUENCE [LARGE SCALE GENOMIC DNA]</scope>
    <source>
        <strain evidence="2">ATCC 14899</strain>
    </source>
</reference>
<dbReference type="AlphaFoldDB" id="A0A0B5DHQ6"/>
<reference evidence="1 2" key="2">
    <citation type="journal article" date="2016" name="Appl. Microbiol. Biotechnol.">
        <title>Exploiting the genome sequence of Streptomyces nodosus for enhanced antibiotic production.</title>
        <authorList>
            <person name="Sweeney P."/>
            <person name="Murphy C.D."/>
            <person name="Caffrey P."/>
        </authorList>
    </citation>
    <scope>NUCLEOTIDE SEQUENCE [LARGE SCALE GENOMIC DNA]</scope>
    <source>
        <strain evidence="1 2">ATCC 14899</strain>
    </source>
</reference>
<proteinExistence type="predicted"/>
<evidence type="ECO:0000313" key="2">
    <source>
        <dbReference type="Proteomes" id="UP000031526"/>
    </source>
</evidence>
<protein>
    <submittedName>
        <fullName evidence="1">Uncharacterized protein</fullName>
    </submittedName>
</protein>
<name>A0A0B5DHQ6_9ACTN</name>
<dbReference type="HOGENOM" id="CLU_1562024_0_0_11"/>